<dbReference type="EMBL" id="AMQM01008866">
    <property type="status" value="NOT_ANNOTATED_CDS"/>
    <property type="molecule type" value="Genomic_DNA"/>
</dbReference>
<dbReference type="Pfam" id="PF14671">
    <property type="entry name" value="DSPn"/>
    <property type="match status" value="1"/>
</dbReference>
<accession>T1G889</accession>
<dbReference type="HOGENOM" id="CLU_017787_0_2_1"/>
<dbReference type="PANTHER" id="PTHR23339">
    <property type="entry name" value="TYROSINE SPECIFIC PROTEIN PHOSPHATASE AND DUAL SPECIFICITY PROTEIN PHOSPHATASE"/>
    <property type="match status" value="1"/>
</dbReference>
<keyword evidence="6" id="KW-0131">Cell cycle</keyword>
<dbReference type="InterPro" id="IPR029021">
    <property type="entry name" value="Prot-tyrosine_phosphatase-like"/>
</dbReference>
<dbReference type="Gene3D" id="3.90.190.10">
    <property type="entry name" value="Protein tyrosine phosphatase superfamily"/>
    <property type="match status" value="2"/>
</dbReference>
<evidence type="ECO:0000259" key="8">
    <source>
        <dbReference type="PROSITE" id="PS50056"/>
    </source>
</evidence>
<dbReference type="EMBL" id="KB095865">
    <property type="protein sequence ID" value="ESO10472.1"/>
    <property type="molecule type" value="Genomic_DNA"/>
</dbReference>
<dbReference type="RefSeq" id="XP_009011410.1">
    <property type="nucleotide sequence ID" value="XM_009013162.1"/>
</dbReference>
<dbReference type="EnsemblMetazoa" id="HelroT91786">
    <property type="protein sequence ID" value="HelroP91786"/>
    <property type="gene ID" value="HelroG91786"/>
</dbReference>
<sequence length="345" mass="39289">MLVFFIFLHHTDKFYFLTFQNDKLKSSSEVHYFCTDDQFTYKNFNLDFGPLNLAMICRYCILVRKKIESFQATGRKLCHVTSQDSKKRTNAAFLVGCYSVLVAEKSPEETVRCLISQPKVPIYLPYRDVSLGPSLYNLGLLDCFRALVKSRTLGIFNLTSFNVAEYEHLEKMANGDINWIIPEKFLALPGPQNKLLANKAGFMSHTPEFYIPYFKQNNVTSVVRLNKDMYPSKKFTDAGIKHYDMYFPDGTVPPIALVKKFMDVCHKTPGAIAVHCKAGLGRTGTMIGCYMMKYMKFTAAESIAWLRMARPGSVIGMQQVFLNESVSHSAMTITILTNKNLKKLK</sequence>
<dbReference type="EMBL" id="AMQM01008864">
    <property type="status" value="NOT_ANNOTATED_CDS"/>
    <property type="molecule type" value="Genomic_DNA"/>
</dbReference>
<dbReference type="GO" id="GO:0032467">
    <property type="term" value="P:positive regulation of cytokinesis"/>
    <property type="evidence" value="ECO:0000318"/>
    <property type="project" value="GO_Central"/>
</dbReference>
<dbReference type="GO" id="GO:1902636">
    <property type="term" value="C:kinociliary basal body"/>
    <property type="evidence" value="ECO:0000318"/>
    <property type="project" value="GO_Central"/>
</dbReference>
<reference evidence="9 11" key="2">
    <citation type="journal article" date="2013" name="Nature">
        <title>Insights into bilaterian evolution from three spiralian genomes.</title>
        <authorList>
            <person name="Simakov O."/>
            <person name="Marletaz F."/>
            <person name="Cho S.J."/>
            <person name="Edsinger-Gonzales E."/>
            <person name="Havlak P."/>
            <person name="Hellsten U."/>
            <person name="Kuo D.H."/>
            <person name="Larsson T."/>
            <person name="Lv J."/>
            <person name="Arendt D."/>
            <person name="Savage R."/>
            <person name="Osoegawa K."/>
            <person name="de Jong P."/>
            <person name="Grimwood J."/>
            <person name="Chapman J.A."/>
            <person name="Shapiro H."/>
            <person name="Aerts A."/>
            <person name="Otillar R.P."/>
            <person name="Terry A.Y."/>
            <person name="Boore J.L."/>
            <person name="Grigoriev I.V."/>
            <person name="Lindberg D.R."/>
            <person name="Seaver E.C."/>
            <person name="Weisblat D.A."/>
            <person name="Putnam N.H."/>
            <person name="Rokhsar D.S."/>
        </authorList>
    </citation>
    <scope>NUCLEOTIDE SEQUENCE</scope>
</reference>
<dbReference type="eggNOG" id="KOG1720">
    <property type="taxonomic scope" value="Eukaryota"/>
</dbReference>
<dbReference type="STRING" id="6412.T1G889"/>
<dbReference type="GO" id="GO:0060271">
    <property type="term" value="P:cilium assembly"/>
    <property type="evidence" value="ECO:0000318"/>
    <property type="project" value="GO_Central"/>
</dbReference>
<dbReference type="SUPFAM" id="SSF52799">
    <property type="entry name" value="(Phosphotyrosine protein) phosphatases II"/>
    <property type="match status" value="2"/>
</dbReference>
<comment type="similarity">
    <text evidence="1">Belongs to the protein-tyrosine phosphatase family. Non-receptor class CDC14 subfamily.</text>
</comment>
<dbReference type="InParanoid" id="T1G889"/>
<dbReference type="EMBL" id="AMQM01008868">
    <property type="status" value="NOT_ANNOTATED_CDS"/>
    <property type="molecule type" value="Genomic_DNA"/>
</dbReference>
<proteinExistence type="inferred from homology"/>
<dbReference type="GO" id="GO:0004722">
    <property type="term" value="F:protein serine/threonine phosphatase activity"/>
    <property type="evidence" value="ECO:0000318"/>
    <property type="project" value="GO_Central"/>
</dbReference>
<name>T1G889_HELRO</name>
<dbReference type="GO" id="GO:0005730">
    <property type="term" value="C:nucleolus"/>
    <property type="evidence" value="ECO:0000318"/>
    <property type="project" value="GO_Central"/>
</dbReference>
<dbReference type="Pfam" id="PF00782">
    <property type="entry name" value="DSPc"/>
    <property type="match status" value="1"/>
</dbReference>
<keyword evidence="5" id="KW-0904">Protein phosphatase</keyword>
<organism evidence="10 11">
    <name type="scientific">Helobdella robusta</name>
    <name type="common">Californian leech</name>
    <dbReference type="NCBI Taxonomy" id="6412"/>
    <lineage>
        <taxon>Eukaryota</taxon>
        <taxon>Metazoa</taxon>
        <taxon>Spiralia</taxon>
        <taxon>Lophotrochozoa</taxon>
        <taxon>Annelida</taxon>
        <taxon>Clitellata</taxon>
        <taxon>Hirudinea</taxon>
        <taxon>Rhynchobdellida</taxon>
        <taxon>Glossiphoniidae</taxon>
        <taxon>Helobdella</taxon>
    </lineage>
</organism>
<dbReference type="InterPro" id="IPR000387">
    <property type="entry name" value="Tyr_Pase_dom"/>
</dbReference>
<dbReference type="InterPro" id="IPR000340">
    <property type="entry name" value="Dual-sp_phosphatase_cat-dom"/>
</dbReference>
<keyword evidence="11" id="KW-1185">Reference proteome</keyword>
<dbReference type="GO" id="GO:0072686">
    <property type="term" value="C:mitotic spindle"/>
    <property type="evidence" value="ECO:0000318"/>
    <property type="project" value="GO_Central"/>
</dbReference>
<dbReference type="EMBL" id="AMQM01008863">
    <property type="status" value="NOT_ANNOTATED_CDS"/>
    <property type="molecule type" value="Genomic_DNA"/>
</dbReference>
<dbReference type="CDD" id="cd14499">
    <property type="entry name" value="CDC14_C"/>
    <property type="match status" value="1"/>
</dbReference>
<dbReference type="PROSITE" id="PS50056">
    <property type="entry name" value="TYR_PHOSPHATASE_2"/>
    <property type="match status" value="1"/>
</dbReference>
<dbReference type="GeneID" id="20217286"/>
<dbReference type="InterPro" id="IPR029260">
    <property type="entry name" value="DSPn"/>
</dbReference>
<evidence type="ECO:0000259" key="7">
    <source>
        <dbReference type="PROSITE" id="PS50054"/>
    </source>
</evidence>
<dbReference type="SMART" id="SM00404">
    <property type="entry name" value="PTPc_motif"/>
    <property type="match status" value="1"/>
</dbReference>
<dbReference type="PROSITE" id="PS00383">
    <property type="entry name" value="TYR_PHOSPHATASE_1"/>
    <property type="match status" value="1"/>
</dbReference>
<dbReference type="GO" id="GO:0007096">
    <property type="term" value="P:regulation of exit from mitosis"/>
    <property type="evidence" value="ECO:0000318"/>
    <property type="project" value="GO_Central"/>
</dbReference>
<dbReference type="InterPro" id="IPR003595">
    <property type="entry name" value="Tyr_Pase_cat"/>
</dbReference>
<dbReference type="InterPro" id="IPR020422">
    <property type="entry name" value="TYR_PHOSPHATASE_DUAL_dom"/>
</dbReference>
<dbReference type="EMBL" id="AMQM01008869">
    <property type="status" value="NOT_ANNOTATED_CDS"/>
    <property type="molecule type" value="Genomic_DNA"/>
</dbReference>
<dbReference type="InterPro" id="IPR016130">
    <property type="entry name" value="Tyr_Pase_AS"/>
</dbReference>
<dbReference type="CDD" id="cd17657">
    <property type="entry name" value="CDC14_N"/>
    <property type="match status" value="1"/>
</dbReference>
<evidence type="ECO:0000256" key="4">
    <source>
        <dbReference type="ARBA" id="ARBA00022801"/>
    </source>
</evidence>
<dbReference type="GO" id="GO:0051301">
    <property type="term" value="P:cell division"/>
    <property type="evidence" value="ECO:0007669"/>
    <property type="project" value="UniProtKB-KW"/>
</dbReference>
<dbReference type="OrthoDB" id="266663at2759"/>
<dbReference type="GO" id="GO:0000226">
    <property type="term" value="P:microtubule cytoskeleton organization"/>
    <property type="evidence" value="ECO:0000318"/>
    <property type="project" value="GO_Central"/>
</dbReference>
<dbReference type="EMBL" id="AMQM01008862">
    <property type="status" value="NOT_ANNOTATED_CDS"/>
    <property type="molecule type" value="Genomic_DNA"/>
</dbReference>
<evidence type="ECO:0000313" key="9">
    <source>
        <dbReference type="EMBL" id="ESO10472.1"/>
    </source>
</evidence>
<evidence type="ECO:0000256" key="3">
    <source>
        <dbReference type="ARBA" id="ARBA00022618"/>
    </source>
</evidence>
<dbReference type="FunFam" id="3.90.190.10:FF:000006">
    <property type="entry name" value="Dual specificity protein phosphatase CDC14B"/>
    <property type="match status" value="1"/>
</dbReference>
<evidence type="ECO:0000256" key="1">
    <source>
        <dbReference type="ARBA" id="ARBA00007315"/>
    </source>
</evidence>
<dbReference type="GO" id="GO:0005737">
    <property type="term" value="C:cytoplasm"/>
    <property type="evidence" value="ECO:0000318"/>
    <property type="project" value="GO_Central"/>
</dbReference>
<dbReference type="SMART" id="SM00195">
    <property type="entry name" value="DSPc"/>
    <property type="match status" value="1"/>
</dbReference>
<dbReference type="EC" id="3.1.3.48" evidence="2"/>
<dbReference type="KEGG" id="hro:HELRODRAFT_91786"/>
<dbReference type="CTD" id="20217286"/>
<dbReference type="InterPro" id="IPR044506">
    <property type="entry name" value="CDC14_C"/>
</dbReference>
<dbReference type="PROSITE" id="PS50054">
    <property type="entry name" value="TYR_PHOSPHATASE_DUAL"/>
    <property type="match status" value="1"/>
</dbReference>
<keyword evidence="4" id="KW-0378">Hydrolase</keyword>
<dbReference type="EMBL" id="AMQM01008867">
    <property type="status" value="NOT_ANNOTATED_CDS"/>
    <property type="molecule type" value="Genomic_DNA"/>
</dbReference>
<evidence type="ECO:0000313" key="11">
    <source>
        <dbReference type="Proteomes" id="UP000015101"/>
    </source>
</evidence>
<dbReference type="GO" id="GO:0000922">
    <property type="term" value="C:spindle pole"/>
    <property type="evidence" value="ECO:0000318"/>
    <property type="project" value="GO_Central"/>
</dbReference>
<dbReference type="GO" id="GO:0004725">
    <property type="term" value="F:protein tyrosine phosphatase activity"/>
    <property type="evidence" value="ECO:0000318"/>
    <property type="project" value="GO_Central"/>
</dbReference>
<evidence type="ECO:0000256" key="6">
    <source>
        <dbReference type="ARBA" id="ARBA00023306"/>
    </source>
</evidence>
<gene>
    <name evidence="10" type="primary">20217286</name>
    <name evidence="9" type="ORF">HELRODRAFT_91786</name>
</gene>
<dbReference type="EMBL" id="AMQM01008865">
    <property type="status" value="NOT_ANNOTATED_CDS"/>
    <property type="molecule type" value="Genomic_DNA"/>
</dbReference>
<keyword evidence="3" id="KW-0132">Cell division</keyword>
<evidence type="ECO:0000256" key="5">
    <source>
        <dbReference type="ARBA" id="ARBA00022912"/>
    </source>
</evidence>
<feature type="domain" description="Tyrosine specific protein phosphatases" evidence="8">
    <location>
        <begin position="259"/>
        <end position="321"/>
    </location>
</feature>
<protein>
    <recommendedName>
        <fullName evidence="2">protein-tyrosine-phosphatase</fullName>
        <ecNumber evidence="2">3.1.3.48</ecNumber>
    </recommendedName>
</protein>
<feature type="domain" description="Tyrosine-protein phosphatase" evidence="7">
    <location>
        <begin position="176"/>
        <end position="334"/>
    </location>
</feature>
<dbReference type="InterPro" id="IPR050561">
    <property type="entry name" value="PTP"/>
</dbReference>
<evidence type="ECO:0000256" key="2">
    <source>
        <dbReference type="ARBA" id="ARBA00013064"/>
    </source>
</evidence>
<evidence type="ECO:0000313" key="10">
    <source>
        <dbReference type="EnsemblMetazoa" id="HelroP91786"/>
    </source>
</evidence>
<reference evidence="11" key="1">
    <citation type="submission" date="2012-12" db="EMBL/GenBank/DDBJ databases">
        <authorList>
            <person name="Hellsten U."/>
            <person name="Grimwood J."/>
            <person name="Chapman J.A."/>
            <person name="Shapiro H."/>
            <person name="Aerts A."/>
            <person name="Otillar R.P."/>
            <person name="Terry A.Y."/>
            <person name="Boore J.L."/>
            <person name="Simakov O."/>
            <person name="Marletaz F."/>
            <person name="Cho S.-J."/>
            <person name="Edsinger-Gonzales E."/>
            <person name="Havlak P."/>
            <person name="Kuo D.-H."/>
            <person name="Larsson T."/>
            <person name="Lv J."/>
            <person name="Arendt D."/>
            <person name="Savage R."/>
            <person name="Osoegawa K."/>
            <person name="de Jong P."/>
            <person name="Lindberg D.R."/>
            <person name="Seaver E.C."/>
            <person name="Weisblat D.A."/>
            <person name="Putnam N.H."/>
            <person name="Grigoriev I.V."/>
            <person name="Rokhsar D.S."/>
        </authorList>
    </citation>
    <scope>NUCLEOTIDE SEQUENCE</scope>
</reference>
<dbReference type="Proteomes" id="UP000015101">
    <property type="component" value="Unassembled WGS sequence"/>
</dbReference>
<dbReference type="AlphaFoldDB" id="T1G889"/>
<reference evidence="10" key="3">
    <citation type="submission" date="2015-06" db="UniProtKB">
        <authorList>
            <consortium name="EnsemblMetazoa"/>
        </authorList>
    </citation>
    <scope>IDENTIFICATION</scope>
</reference>